<dbReference type="eggNOG" id="ENOG502QTQX">
    <property type="taxonomic scope" value="Eukaryota"/>
</dbReference>
<keyword evidence="2" id="KW-0341">Growth regulation</keyword>
<keyword evidence="1" id="KW-0813">Transport</keyword>
<dbReference type="Pfam" id="PF05266">
    <property type="entry name" value="DUF724"/>
    <property type="match status" value="1"/>
</dbReference>
<dbReference type="Gramene" id="OPUNC11G13870.1">
    <property type="protein sequence ID" value="OPUNC11G13870.1"/>
    <property type="gene ID" value="OPUNC11G13870"/>
</dbReference>
<reference evidence="5" key="2">
    <citation type="submission" date="2018-05" db="EMBL/GenBank/DDBJ databases">
        <title>OpunRS2 (Oryza punctata Reference Sequence Version 2).</title>
        <authorList>
            <person name="Zhang J."/>
            <person name="Kudrna D."/>
            <person name="Lee S."/>
            <person name="Talag J."/>
            <person name="Welchert J."/>
            <person name="Wing R.A."/>
        </authorList>
    </citation>
    <scope>NUCLEOTIDE SEQUENCE [LARGE SCALE GENOMIC DNA]</scope>
</reference>
<feature type="region of interest" description="Disordered" evidence="3">
    <location>
        <begin position="179"/>
        <end position="223"/>
    </location>
</feature>
<feature type="compositionally biased region" description="Low complexity" evidence="3">
    <location>
        <begin position="27"/>
        <end position="40"/>
    </location>
</feature>
<protein>
    <recommendedName>
        <fullName evidence="4">Agenet-like domain-containing protein</fullName>
    </recommendedName>
</protein>
<dbReference type="STRING" id="4537.A0A0E0MGA8"/>
<dbReference type="PANTHER" id="PTHR31917">
    <property type="entry name" value="AGENET DOMAIN-CONTAINING PROTEIN-RELATED"/>
    <property type="match status" value="1"/>
</dbReference>
<sequence>MATGGLLPPPTMTAMSSPSRDRLPGGASCARAASTSAASGPRRRPRSIAFQPKQAADRLYQVGDKVGVRRQREVYGHSWFHAKVAKVIDKMSYLVEYSDLDRRRGKGRPWPRRPSGIVISVEAYCDVAWSAGVVRRIVREGEYEVSVNGKTNEIVMTKARELLQPQYKWNGKNWRIVSAKRHSRHQSPADVNSSDDEQSQDNESSAWTRSRKRSKKEFKATQLPEVNLPEDFDVVSREADSGSNTQYEQDDASNLTTVLQSAVARKKGFKKSDSQHNLLDATTIVQPIRRNKAAGQLESETHIQQQLDKTLEDNLNANQVTDQELLPLIPPGFESIANGKCSCDWNTDGLSKINLHSSLFDEELAATISSICEDNHNGDAQTDNVASQVAEISHLMEKPMLPLDRSVGHEVGGKLPGQQAPFTKTKDTWSVFEMMEVFRMDPQEPHFLPLRQQFPEAMLENMCIGKLRITDNMKLFKKQNTSLNSLVENGCSVQYLQWKLNKALEFKLDRTHSLAYREKLKQLMLENQSSLSRIGASCDENDNATANLEMKLGRRRWDG</sequence>
<accession>A0A0E0MGA8</accession>
<dbReference type="PANTHER" id="PTHR31917:SF74">
    <property type="entry name" value="EXPRESSED PROTEIN"/>
    <property type="match status" value="1"/>
</dbReference>
<dbReference type="OMA" id="KETICAG"/>
<evidence type="ECO:0000256" key="2">
    <source>
        <dbReference type="ARBA" id="ARBA00022604"/>
    </source>
</evidence>
<evidence type="ECO:0000313" key="6">
    <source>
        <dbReference type="Proteomes" id="UP000026962"/>
    </source>
</evidence>
<dbReference type="Proteomes" id="UP000026962">
    <property type="component" value="Chromosome 11"/>
</dbReference>
<name>A0A0E0MGA8_ORYPU</name>
<evidence type="ECO:0000313" key="5">
    <source>
        <dbReference type="EnsemblPlants" id="OPUNC11G13870.1"/>
    </source>
</evidence>
<feature type="domain" description="Agenet-like" evidence="4">
    <location>
        <begin position="63"/>
        <end position="107"/>
    </location>
</feature>
<dbReference type="EnsemblPlants" id="OPUNC11G13870.1">
    <property type="protein sequence ID" value="OPUNC11G13870.1"/>
    <property type="gene ID" value="OPUNC11G13870"/>
</dbReference>
<dbReference type="InterPro" id="IPR007930">
    <property type="entry name" value="DUF724"/>
</dbReference>
<feature type="region of interest" description="Disordered" evidence="3">
    <location>
        <begin position="1"/>
        <end position="46"/>
    </location>
</feature>
<reference evidence="5" key="1">
    <citation type="submission" date="2015-04" db="UniProtKB">
        <authorList>
            <consortium name="EnsemblPlants"/>
        </authorList>
    </citation>
    <scope>IDENTIFICATION</scope>
</reference>
<dbReference type="AlphaFoldDB" id="A0A0E0MGA8"/>
<evidence type="ECO:0000256" key="3">
    <source>
        <dbReference type="SAM" id="MobiDB-lite"/>
    </source>
</evidence>
<evidence type="ECO:0000259" key="4">
    <source>
        <dbReference type="Pfam" id="PF05641"/>
    </source>
</evidence>
<dbReference type="InterPro" id="IPR008395">
    <property type="entry name" value="Agenet-like_dom"/>
</dbReference>
<keyword evidence="6" id="KW-1185">Reference proteome</keyword>
<organism evidence="5">
    <name type="scientific">Oryza punctata</name>
    <name type="common">Red rice</name>
    <dbReference type="NCBI Taxonomy" id="4537"/>
    <lineage>
        <taxon>Eukaryota</taxon>
        <taxon>Viridiplantae</taxon>
        <taxon>Streptophyta</taxon>
        <taxon>Embryophyta</taxon>
        <taxon>Tracheophyta</taxon>
        <taxon>Spermatophyta</taxon>
        <taxon>Magnoliopsida</taxon>
        <taxon>Liliopsida</taxon>
        <taxon>Poales</taxon>
        <taxon>Poaceae</taxon>
        <taxon>BOP clade</taxon>
        <taxon>Oryzoideae</taxon>
        <taxon>Oryzeae</taxon>
        <taxon>Oryzinae</taxon>
        <taxon>Oryza</taxon>
    </lineage>
</organism>
<dbReference type="Pfam" id="PF05641">
    <property type="entry name" value="Agenet"/>
    <property type="match status" value="1"/>
</dbReference>
<dbReference type="HOGENOM" id="CLU_007138_0_1_1"/>
<evidence type="ECO:0000256" key="1">
    <source>
        <dbReference type="ARBA" id="ARBA00022448"/>
    </source>
</evidence>
<proteinExistence type="predicted"/>